<proteinExistence type="predicted"/>
<dbReference type="GO" id="GO:0008270">
    <property type="term" value="F:zinc ion binding"/>
    <property type="evidence" value="ECO:0007669"/>
    <property type="project" value="UniProtKB-KW"/>
</dbReference>
<evidence type="ECO:0000259" key="6">
    <source>
        <dbReference type="PROSITE" id="PS51283"/>
    </source>
</evidence>
<evidence type="ECO:0000259" key="5">
    <source>
        <dbReference type="PROSITE" id="PS50178"/>
    </source>
</evidence>
<dbReference type="InterPro" id="IPR000306">
    <property type="entry name" value="Znf_FYVE"/>
</dbReference>
<evidence type="ECO:0000256" key="2">
    <source>
        <dbReference type="ARBA" id="ARBA00022771"/>
    </source>
</evidence>
<dbReference type="GO" id="GO:0004843">
    <property type="term" value="F:cysteine-type deubiquitinase activity"/>
    <property type="evidence" value="ECO:0007669"/>
    <property type="project" value="InterPro"/>
</dbReference>
<dbReference type="Gene3D" id="3.30.2230.10">
    <property type="entry name" value="DUSP-like"/>
    <property type="match status" value="1"/>
</dbReference>
<dbReference type="AlphaFoldDB" id="A0A024TB97"/>
<dbReference type="InterPro" id="IPR035927">
    <property type="entry name" value="DUSP-like_sf"/>
</dbReference>
<dbReference type="InterPro" id="IPR013083">
    <property type="entry name" value="Znf_RING/FYVE/PHD"/>
</dbReference>
<dbReference type="Gene3D" id="3.30.40.10">
    <property type="entry name" value="Zinc/RING finger domain, C3HC4 (zinc finger)"/>
    <property type="match status" value="1"/>
</dbReference>
<dbReference type="EMBL" id="KI914012">
    <property type="protein sequence ID" value="ETV91318.1"/>
    <property type="molecule type" value="Genomic_DNA"/>
</dbReference>
<evidence type="ECO:0000256" key="4">
    <source>
        <dbReference type="PROSITE-ProRule" id="PRU00091"/>
    </source>
</evidence>
<feature type="domain" description="DUSP" evidence="6">
    <location>
        <begin position="145"/>
        <end position="248"/>
    </location>
</feature>
<dbReference type="PROSITE" id="PS51283">
    <property type="entry name" value="DUSP"/>
    <property type="match status" value="1"/>
</dbReference>
<sequence length="355" mass="38634">MEGAAAAVAIVNSTAQRFRPPVQETQLSHQDMHPPQTRLPAGSTSSSIFDVSWKPNASSRVCTVCTDPFGVFRRRRHHCRLCGNLVCSACSTARSFVRKTTRAKLERTCSACTSTLRQLVNLGDARVKLTVAAIPRFRRSKSTPAKNAANYACTMTLSASATKERPPQPTPPSLYVISKAWYSRHCTHEKTATVGPISNHTLISFFEGKLIPNAAVKPTDYICLDERGWRALAEAYGGGPTITTTAPSAPSSEWVISFPPKLQQYDTDPVGSFADTMTSIVQDSAQISPPSNYPQMPAKSIDEIHTRARLAAAVFAEAASSARREAETMAMRKSMASLADVDDLPLSITSRFSMY</sequence>
<dbReference type="OrthoDB" id="660555at2759"/>
<protein>
    <recommendedName>
        <fullName evidence="8">FYVE-type domain-containing protein</fullName>
    </recommendedName>
</protein>
<dbReference type="GeneID" id="20091188"/>
<dbReference type="InterPro" id="IPR052727">
    <property type="entry name" value="Rab4/Rab5_effector"/>
</dbReference>
<dbReference type="PANTHER" id="PTHR13510:SF44">
    <property type="entry name" value="RABENOSYN-5"/>
    <property type="match status" value="1"/>
</dbReference>
<reference evidence="7" key="1">
    <citation type="submission" date="2013-12" db="EMBL/GenBank/DDBJ databases">
        <title>The Genome Sequence of Aphanomyces invadans NJM9701.</title>
        <authorList>
            <consortium name="The Broad Institute Genomics Platform"/>
            <person name="Russ C."/>
            <person name="Tyler B."/>
            <person name="van West P."/>
            <person name="Dieguez-Uribeondo J."/>
            <person name="Young S.K."/>
            <person name="Zeng Q."/>
            <person name="Gargeya S."/>
            <person name="Fitzgerald M."/>
            <person name="Abouelleil A."/>
            <person name="Alvarado L."/>
            <person name="Chapman S.B."/>
            <person name="Gainer-Dewar J."/>
            <person name="Goldberg J."/>
            <person name="Griggs A."/>
            <person name="Gujja S."/>
            <person name="Hansen M."/>
            <person name="Howarth C."/>
            <person name="Imamovic A."/>
            <person name="Ireland A."/>
            <person name="Larimer J."/>
            <person name="McCowan C."/>
            <person name="Murphy C."/>
            <person name="Pearson M."/>
            <person name="Poon T.W."/>
            <person name="Priest M."/>
            <person name="Roberts A."/>
            <person name="Saif S."/>
            <person name="Shea T."/>
            <person name="Sykes S."/>
            <person name="Wortman J."/>
            <person name="Nusbaum C."/>
            <person name="Birren B."/>
        </authorList>
    </citation>
    <scope>NUCLEOTIDE SEQUENCE [LARGE SCALE GENOMIC DNA]</scope>
    <source>
        <strain evidence="7">NJM9701</strain>
    </source>
</reference>
<dbReference type="VEuPathDB" id="FungiDB:H310_14138"/>
<evidence type="ECO:0000313" key="7">
    <source>
        <dbReference type="EMBL" id="ETV91318.1"/>
    </source>
</evidence>
<keyword evidence="3" id="KW-0862">Zinc</keyword>
<gene>
    <name evidence="7" type="ORF">H310_14138</name>
</gene>
<dbReference type="SUPFAM" id="SSF143791">
    <property type="entry name" value="DUSP-like"/>
    <property type="match status" value="1"/>
</dbReference>
<accession>A0A024TB97</accession>
<feature type="domain" description="FYVE-type" evidence="5">
    <location>
        <begin position="56"/>
        <end position="117"/>
    </location>
</feature>
<dbReference type="Pfam" id="PF06337">
    <property type="entry name" value="DUSP"/>
    <property type="match status" value="1"/>
</dbReference>
<dbReference type="InterPro" id="IPR006615">
    <property type="entry name" value="Pept_C19_DUSP"/>
</dbReference>
<dbReference type="Pfam" id="PF01363">
    <property type="entry name" value="FYVE"/>
    <property type="match status" value="1"/>
</dbReference>
<dbReference type="PANTHER" id="PTHR13510">
    <property type="entry name" value="FYVE-FINGER-CONTAINING RAB5 EFFECTOR PROTEIN RABENOSYN-5-RELATED"/>
    <property type="match status" value="1"/>
</dbReference>
<dbReference type="SMART" id="SM00064">
    <property type="entry name" value="FYVE"/>
    <property type="match status" value="1"/>
</dbReference>
<evidence type="ECO:0000256" key="3">
    <source>
        <dbReference type="ARBA" id="ARBA00022833"/>
    </source>
</evidence>
<dbReference type="SUPFAM" id="SSF57903">
    <property type="entry name" value="FYVE/PHD zinc finger"/>
    <property type="match status" value="1"/>
</dbReference>
<dbReference type="eggNOG" id="KOG1819">
    <property type="taxonomic scope" value="Eukaryota"/>
</dbReference>
<keyword evidence="2 4" id="KW-0863">Zinc-finger</keyword>
<name>A0A024TB97_9STRA</name>
<dbReference type="RefSeq" id="XP_008880155.1">
    <property type="nucleotide sequence ID" value="XM_008881933.1"/>
</dbReference>
<evidence type="ECO:0000256" key="1">
    <source>
        <dbReference type="ARBA" id="ARBA00022723"/>
    </source>
</evidence>
<keyword evidence="1" id="KW-0479">Metal-binding</keyword>
<organism evidence="7">
    <name type="scientific">Aphanomyces invadans</name>
    <dbReference type="NCBI Taxonomy" id="157072"/>
    <lineage>
        <taxon>Eukaryota</taxon>
        <taxon>Sar</taxon>
        <taxon>Stramenopiles</taxon>
        <taxon>Oomycota</taxon>
        <taxon>Saprolegniomycetes</taxon>
        <taxon>Saprolegniales</taxon>
        <taxon>Verrucalvaceae</taxon>
        <taxon>Aphanomyces</taxon>
    </lineage>
</organism>
<dbReference type="InterPro" id="IPR017455">
    <property type="entry name" value="Znf_FYVE-rel"/>
</dbReference>
<dbReference type="InterPro" id="IPR011011">
    <property type="entry name" value="Znf_FYVE_PHD"/>
</dbReference>
<evidence type="ECO:0008006" key="8">
    <source>
        <dbReference type="Google" id="ProtNLM"/>
    </source>
</evidence>
<dbReference type="PROSITE" id="PS50178">
    <property type="entry name" value="ZF_FYVE"/>
    <property type="match status" value="1"/>
</dbReference>